<proteinExistence type="predicted"/>
<feature type="chain" id="PRO_5040451589" evidence="1">
    <location>
        <begin position="21"/>
        <end position="131"/>
    </location>
</feature>
<evidence type="ECO:0000313" key="2">
    <source>
        <dbReference type="EMBL" id="KAH6871652.1"/>
    </source>
</evidence>
<name>A0A9P8VTK1_9HYPO</name>
<protein>
    <submittedName>
        <fullName evidence="2">Uncharacterized protein</fullName>
    </submittedName>
</protein>
<organism evidence="2 3">
    <name type="scientific">Thelonectria olida</name>
    <dbReference type="NCBI Taxonomy" id="1576542"/>
    <lineage>
        <taxon>Eukaryota</taxon>
        <taxon>Fungi</taxon>
        <taxon>Dikarya</taxon>
        <taxon>Ascomycota</taxon>
        <taxon>Pezizomycotina</taxon>
        <taxon>Sordariomycetes</taxon>
        <taxon>Hypocreomycetidae</taxon>
        <taxon>Hypocreales</taxon>
        <taxon>Nectriaceae</taxon>
        <taxon>Thelonectria</taxon>
    </lineage>
</organism>
<feature type="signal peptide" evidence="1">
    <location>
        <begin position="1"/>
        <end position="20"/>
    </location>
</feature>
<comment type="caution">
    <text evidence="2">The sequence shown here is derived from an EMBL/GenBank/DDBJ whole genome shotgun (WGS) entry which is preliminary data.</text>
</comment>
<dbReference type="AlphaFoldDB" id="A0A9P8VTK1"/>
<gene>
    <name evidence="2" type="ORF">B0T10DRAFT_522935</name>
</gene>
<keyword evidence="1" id="KW-0732">Signal</keyword>
<evidence type="ECO:0000256" key="1">
    <source>
        <dbReference type="SAM" id="SignalP"/>
    </source>
</evidence>
<sequence length="131" mass="13822">MHFTTIFAAAAAAIASTATALPSTRDYNAAVANVVALKGFGNSQTKTDVKIPFGKLTHFDLSITGLQLKSVTVNVPGTAAPDVNKITCQMYKDQYGIQPGSAEFTKAKEALISTNDVSFGWVLCYVNVDAS</sequence>
<evidence type="ECO:0000313" key="3">
    <source>
        <dbReference type="Proteomes" id="UP000777438"/>
    </source>
</evidence>
<dbReference type="Proteomes" id="UP000777438">
    <property type="component" value="Unassembled WGS sequence"/>
</dbReference>
<reference evidence="2 3" key="1">
    <citation type="journal article" date="2021" name="Nat. Commun.">
        <title>Genetic determinants of endophytism in the Arabidopsis root mycobiome.</title>
        <authorList>
            <person name="Mesny F."/>
            <person name="Miyauchi S."/>
            <person name="Thiergart T."/>
            <person name="Pickel B."/>
            <person name="Atanasova L."/>
            <person name="Karlsson M."/>
            <person name="Huettel B."/>
            <person name="Barry K.W."/>
            <person name="Haridas S."/>
            <person name="Chen C."/>
            <person name="Bauer D."/>
            <person name="Andreopoulos W."/>
            <person name="Pangilinan J."/>
            <person name="LaButti K."/>
            <person name="Riley R."/>
            <person name="Lipzen A."/>
            <person name="Clum A."/>
            <person name="Drula E."/>
            <person name="Henrissat B."/>
            <person name="Kohler A."/>
            <person name="Grigoriev I.V."/>
            <person name="Martin F.M."/>
            <person name="Hacquard S."/>
        </authorList>
    </citation>
    <scope>NUCLEOTIDE SEQUENCE [LARGE SCALE GENOMIC DNA]</scope>
    <source>
        <strain evidence="2 3">MPI-CAGE-CH-0241</strain>
    </source>
</reference>
<dbReference type="EMBL" id="JAGPYM010000052">
    <property type="protein sequence ID" value="KAH6871652.1"/>
    <property type="molecule type" value="Genomic_DNA"/>
</dbReference>
<accession>A0A9P8VTK1</accession>
<keyword evidence="3" id="KW-1185">Reference proteome</keyword>
<dbReference type="OrthoDB" id="5091764at2759"/>